<dbReference type="Pfam" id="PF00378">
    <property type="entry name" value="ECH_1"/>
    <property type="match status" value="1"/>
</dbReference>
<dbReference type="InterPro" id="IPR001753">
    <property type="entry name" value="Enoyl-CoA_hydra/iso"/>
</dbReference>
<evidence type="ECO:0000256" key="1">
    <source>
        <dbReference type="ARBA" id="ARBA00005254"/>
    </source>
</evidence>
<dbReference type="Gene3D" id="3.90.226.10">
    <property type="entry name" value="2-enoyl-CoA Hydratase, Chain A, domain 1"/>
    <property type="match status" value="1"/>
</dbReference>
<dbReference type="RefSeq" id="WP_079352191.1">
    <property type="nucleotide sequence ID" value="NZ_MXAO01000057.1"/>
</dbReference>
<evidence type="ECO:0000313" key="3">
    <source>
        <dbReference type="Proteomes" id="UP000255193"/>
    </source>
</evidence>
<sequence length="293" mass="32056">MIALAALPLPALIHPKPTLAKRVAALNLRLAPQIEITLSDTNVLTVWLNRTDKRNALSFAMMDQLVWLAQTLATWRDVRAVVIGGRGASFCAGIDLADLNQSKHLPILALEFIKPTASRFQRVCLCWRDLPMPVIAVTHGHCLGAGLQLALACDIRLSAPDCQFAIMEAKWGLVPDMGLTQSALGVVRADVLKELAMTARVFDAAAAQDYGIITHISDDPMRDAHALAAELATRSPDAVLASKRVVNAMYAQSANVLHQEKIWQLKLLIGNNRRLALKKAKDHAVKFLPRQFS</sequence>
<dbReference type="AlphaFoldDB" id="A0A378Q583"/>
<organism evidence="2 3">
    <name type="scientific">Faucicola atlantae</name>
    <dbReference type="NCBI Taxonomy" id="34059"/>
    <lineage>
        <taxon>Bacteria</taxon>
        <taxon>Pseudomonadati</taxon>
        <taxon>Pseudomonadota</taxon>
        <taxon>Gammaproteobacteria</taxon>
        <taxon>Moraxellales</taxon>
        <taxon>Moraxellaceae</taxon>
        <taxon>Faucicola</taxon>
    </lineage>
</organism>
<evidence type="ECO:0000313" key="2">
    <source>
        <dbReference type="EMBL" id="STY95889.1"/>
    </source>
</evidence>
<dbReference type="InterPro" id="IPR045002">
    <property type="entry name" value="Ech1-like"/>
</dbReference>
<dbReference type="GO" id="GO:0004300">
    <property type="term" value="F:enoyl-CoA hydratase activity"/>
    <property type="evidence" value="ECO:0007669"/>
    <property type="project" value="UniProtKB-EC"/>
</dbReference>
<dbReference type="EC" id="4.2.1.17" evidence="2"/>
<reference evidence="2 3" key="1">
    <citation type="submission" date="2018-06" db="EMBL/GenBank/DDBJ databases">
        <authorList>
            <consortium name="Pathogen Informatics"/>
            <person name="Doyle S."/>
        </authorList>
    </citation>
    <scope>NUCLEOTIDE SEQUENCE [LARGE SCALE GENOMIC DNA]</scope>
    <source>
        <strain evidence="2 3">NCTC11091</strain>
    </source>
</reference>
<dbReference type="SUPFAM" id="SSF52096">
    <property type="entry name" value="ClpP/crotonase"/>
    <property type="match status" value="1"/>
</dbReference>
<dbReference type="InterPro" id="IPR029045">
    <property type="entry name" value="ClpP/crotonase-like_dom_sf"/>
</dbReference>
<dbReference type="GO" id="GO:0016853">
    <property type="term" value="F:isomerase activity"/>
    <property type="evidence" value="ECO:0007669"/>
    <property type="project" value="InterPro"/>
</dbReference>
<dbReference type="Proteomes" id="UP000255193">
    <property type="component" value="Unassembled WGS sequence"/>
</dbReference>
<accession>A0A378Q583</accession>
<protein>
    <submittedName>
        <fullName evidence="2">Probable enoyl-CoA hydratase echA6</fullName>
        <ecNumber evidence="2">4.2.1.17</ecNumber>
    </submittedName>
</protein>
<dbReference type="PANTHER" id="PTHR43149:SF1">
    <property type="entry name" value="DELTA(3,5)-DELTA(2,4)-DIENOYL-COA ISOMERASE, MITOCHONDRIAL"/>
    <property type="match status" value="1"/>
</dbReference>
<proteinExistence type="inferred from homology"/>
<name>A0A378Q583_9GAMM</name>
<gene>
    <name evidence="2" type="primary">echA6</name>
    <name evidence="2" type="ORF">NCTC11091_01693</name>
</gene>
<dbReference type="EMBL" id="UGQA01000001">
    <property type="protein sequence ID" value="STY95889.1"/>
    <property type="molecule type" value="Genomic_DNA"/>
</dbReference>
<dbReference type="NCBIfam" id="NF005699">
    <property type="entry name" value="PRK07509.1"/>
    <property type="match status" value="1"/>
</dbReference>
<dbReference type="PANTHER" id="PTHR43149">
    <property type="entry name" value="ENOYL-COA HYDRATASE"/>
    <property type="match status" value="1"/>
</dbReference>
<keyword evidence="2" id="KW-0456">Lyase</keyword>
<comment type="similarity">
    <text evidence="1">Belongs to the enoyl-CoA hydratase/isomerase family.</text>
</comment>
<dbReference type="CDD" id="cd06558">
    <property type="entry name" value="crotonase-like"/>
    <property type="match status" value="1"/>
</dbReference>